<dbReference type="Gene3D" id="3.40.50.150">
    <property type="entry name" value="Vaccinia Virus protein VP39"/>
    <property type="match status" value="1"/>
</dbReference>
<reference evidence="2" key="1">
    <citation type="submission" date="2021-10" db="EMBL/GenBank/DDBJ databases">
        <title>Anaerobic single-cell dispensing facilitates the cultivation of human gut bacteria.</title>
        <authorList>
            <person name="Afrizal A."/>
        </authorList>
    </citation>
    <scope>NUCLEOTIDE SEQUENCE</scope>
    <source>
        <strain evidence="2">CLA-AA-H274</strain>
    </source>
</reference>
<organism evidence="2 3">
    <name type="scientific">Brotaphodocola catenula</name>
    <dbReference type="NCBI Taxonomy" id="2885361"/>
    <lineage>
        <taxon>Bacteria</taxon>
        <taxon>Bacillati</taxon>
        <taxon>Bacillota</taxon>
        <taxon>Clostridia</taxon>
        <taxon>Lachnospirales</taxon>
        <taxon>Lachnospiraceae</taxon>
        <taxon>Brotaphodocola</taxon>
    </lineage>
</organism>
<keyword evidence="3" id="KW-1185">Reference proteome</keyword>
<accession>A0AAE3AS14</accession>
<name>A0AAE3AS14_9FIRM</name>
<dbReference type="PIRSF" id="PIRSF018637">
    <property type="entry name" value="TrmK"/>
    <property type="match status" value="1"/>
</dbReference>
<dbReference type="PANTHER" id="PTHR38451">
    <property type="entry name" value="TRNA (ADENINE(22)-N(1))-METHYLTRANSFERASE"/>
    <property type="match status" value="1"/>
</dbReference>
<dbReference type="GO" id="GO:0032259">
    <property type="term" value="P:methylation"/>
    <property type="evidence" value="ECO:0007669"/>
    <property type="project" value="UniProtKB-KW"/>
</dbReference>
<keyword evidence="2" id="KW-0489">Methyltransferase</keyword>
<sequence length="241" mass="27264">MQIKLSKRLETIVEMVPVTGDDSCVADIGTDHGFVPIRLMELEKAGRALAMDVRKGPLQRAQEHVLTCGMQDRIETRLSDGMQKLQAGEADTVVIAGMGGELMLRILKSADPAVIAGIRTFLLSPQSELAIFRHGLEDLRLAIREERMLEEDGKYYTIMRVEHGEMHADSEAEYRYGMCLTEDSVPVLRELLEKEERQYREIADHLNKQEREGAKARLEEISVLLQQIEEAKQKLCSAERS</sequence>
<keyword evidence="2" id="KW-0808">Transferase</keyword>
<dbReference type="SUPFAM" id="SSF53335">
    <property type="entry name" value="S-adenosyl-L-methionine-dependent methyltransferases"/>
    <property type="match status" value="1"/>
</dbReference>
<dbReference type="EMBL" id="JAJEPU010000051">
    <property type="protein sequence ID" value="MCC2165776.1"/>
    <property type="molecule type" value="Genomic_DNA"/>
</dbReference>
<dbReference type="Pfam" id="PF12847">
    <property type="entry name" value="Methyltransf_18"/>
    <property type="match status" value="1"/>
</dbReference>
<dbReference type="GO" id="GO:0160105">
    <property type="term" value="F:tRNA (adenine(22)-N1)-methyltransferase activity"/>
    <property type="evidence" value="ECO:0007669"/>
    <property type="project" value="InterPro"/>
</dbReference>
<dbReference type="InterPro" id="IPR029063">
    <property type="entry name" value="SAM-dependent_MTases_sf"/>
</dbReference>
<dbReference type="RefSeq" id="WP_308451989.1">
    <property type="nucleotide sequence ID" value="NZ_JAJEPU010000051.1"/>
</dbReference>
<dbReference type="AlphaFoldDB" id="A0AAE3AS14"/>
<gene>
    <name evidence="2" type="ORF">LKD32_13005</name>
</gene>
<evidence type="ECO:0000313" key="3">
    <source>
        <dbReference type="Proteomes" id="UP001198962"/>
    </source>
</evidence>
<evidence type="ECO:0000256" key="1">
    <source>
        <dbReference type="SAM" id="Coils"/>
    </source>
</evidence>
<feature type="coiled-coil region" evidence="1">
    <location>
        <begin position="188"/>
        <end position="234"/>
    </location>
</feature>
<evidence type="ECO:0000313" key="2">
    <source>
        <dbReference type="EMBL" id="MCC2165776.1"/>
    </source>
</evidence>
<keyword evidence="1" id="KW-0175">Coiled coil</keyword>
<comment type="caution">
    <text evidence="2">The sequence shown here is derived from an EMBL/GenBank/DDBJ whole genome shotgun (WGS) entry which is preliminary data.</text>
</comment>
<protein>
    <submittedName>
        <fullName evidence="2">Class I SAM-dependent methyltransferase</fullName>
    </submittedName>
</protein>
<proteinExistence type="predicted"/>
<dbReference type="PANTHER" id="PTHR38451:SF1">
    <property type="entry name" value="TRNA (ADENINE(22)-N(1))-METHYLTRANSFERASE"/>
    <property type="match status" value="1"/>
</dbReference>
<dbReference type="Proteomes" id="UP001198962">
    <property type="component" value="Unassembled WGS sequence"/>
</dbReference>
<dbReference type="InterPro" id="IPR006901">
    <property type="entry name" value="TrmK"/>
</dbReference>